<sequence length="306" mass="33629">MGAIQVVQAEAWLGLKLGWRDINVKRRGQGRSCPITLPNYGNILAPSVATDTAVLGYCVKFRTISRGQDEWTEAEAEKRVVVAARLFSPWLEVIITAVSERCPGEGGSLLVMVSVIAAQKLLLCSIVLVFCPCDLMARSHNQCLSGGFGAEHVCGEWRKQQEVFRAAEKLSPVGVIQQYTDSIRFQLAVSGRLFESKWLRRMSCVEPWVPRWVEAGDRRGMLGRRFIRVGVPLHYSSGPAGVPSSSDCMPSALISAPTPPFLRSIPWATPGLHRGGSSEWSVGFAEEEEDEEEAAVDQKSPVLVFN</sequence>
<evidence type="ECO:0000313" key="1">
    <source>
        <dbReference type="EMBL" id="ROL53357.1"/>
    </source>
</evidence>
<name>A0A3N0Z4E5_ANAGA</name>
<reference evidence="1 2" key="1">
    <citation type="submission" date="2018-10" db="EMBL/GenBank/DDBJ databases">
        <title>Genome assembly for a Yunnan-Guizhou Plateau 3E fish, Anabarilius grahami (Regan), and its evolutionary and genetic applications.</title>
        <authorList>
            <person name="Jiang W."/>
        </authorList>
    </citation>
    <scope>NUCLEOTIDE SEQUENCE [LARGE SCALE GENOMIC DNA]</scope>
    <source>
        <strain evidence="1">AG-KIZ</strain>
        <tissue evidence="1">Muscle</tissue>
    </source>
</reference>
<accession>A0A3N0Z4E5</accession>
<dbReference type="Proteomes" id="UP000281406">
    <property type="component" value="Unassembled WGS sequence"/>
</dbReference>
<dbReference type="EMBL" id="RJVU01011283">
    <property type="protein sequence ID" value="ROL53357.1"/>
    <property type="molecule type" value="Genomic_DNA"/>
</dbReference>
<proteinExistence type="predicted"/>
<dbReference type="AlphaFoldDB" id="A0A3N0Z4E5"/>
<keyword evidence="2" id="KW-1185">Reference proteome</keyword>
<evidence type="ECO:0000313" key="2">
    <source>
        <dbReference type="Proteomes" id="UP000281406"/>
    </source>
</evidence>
<organism evidence="1 2">
    <name type="scientific">Anabarilius grahami</name>
    <name type="common">Kanglang fish</name>
    <name type="synonym">Barilius grahami</name>
    <dbReference type="NCBI Taxonomy" id="495550"/>
    <lineage>
        <taxon>Eukaryota</taxon>
        <taxon>Metazoa</taxon>
        <taxon>Chordata</taxon>
        <taxon>Craniata</taxon>
        <taxon>Vertebrata</taxon>
        <taxon>Euteleostomi</taxon>
        <taxon>Actinopterygii</taxon>
        <taxon>Neopterygii</taxon>
        <taxon>Teleostei</taxon>
        <taxon>Ostariophysi</taxon>
        <taxon>Cypriniformes</taxon>
        <taxon>Xenocyprididae</taxon>
        <taxon>Xenocypridinae</taxon>
        <taxon>Xenocypridinae incertae sedis</taxon>
        <taxon>Anabarilius</taxon>
    </lineage>
</organism>
<comment type="caution">
    <text evidence="1">The sequence shown here is derived from an EMBL/GenBank/DDBJ whole genome shotgun (WGS) entry which is preliminary data.</text>
</comment>
<protein>
    <submittedName>
        <fullName evidence="1">Uncharacterized protein</fullName>
    </submittedName>
</protein>
<gene>
    <name evidence="1" type="ORF">DPX16_20467</name>
</gene>